<dbReference type="GO" id="GO:0005634">
    <property type="term" value="C:nucleus"/>
    <property type="evidence" value="ECO:0007669"/>
    <property type="project" value="UniProtKB-SubCell"/>
</dbReference>
<dbReference type="SMART" id="SM00348">
    <property type="entry name" value="IRF"/>
    <property type="match status" value="1"/>
</dbReference>
<keyword evidence="4" id="KW-0805">Transcription regulation</keyword>
<dbReference type="GO" id="GO:0006357">
    <property type="term" value="P:regulation of transcription by RNA polymerase II"/>
    <property type="evidence" value="ECO:0007669"/>
    <property type="project" value="UniProtKB-ARBA"/>
</dbReference>
<evidence type="ECO:0000256" key="6">
    <source>
        <dbReference type="ARBA" id="ARBA00023159"/>
    </source>
</evidence>
<reference evidence="10 11" key="1">
    <citation type="journal article" date="2007" name="Science">
        <title>Sea anemone genome reveals ancestral eumetazoan gene repertoire and genomic organization.</title>
        <authorList>
            <person name="Putnam N.H."/>
            <person name="Srivastava M."/>
            <person name="Hellsten U."/>
            <person name="Dirks B."/>
            <person name="Chapman J."/>
            <person name="Salamov A."/>
            <person name="Terry A."/>
            <person name="Shapiro H."/>
            <person name="Lindquist E."/>
            <person name="Kapitonov V.V."/>
            <person name="Jurka J."/>
            <person name="Genikhovich G."/>
            <person name="Grigoriev I.V."/>
            <person name="Lucas S.M."/>
            <person name="Steele R.E."/>
            <person name="Finnerty J.R."/>
            <person name="Technau U."/>
            <person name="Martindale M.Q."/>
            <person name="Rokhsar D.S."/>
        </authorList>
    </citation>
    <scope>NUCLEOTIDE SEQUENCE [LARGE SCALE GENOMIC DNA]</scope>
    <source>
        <strain evidence="11">CH2 X CH6</strain>
    </source>
</reference>
<evidence type="ECO:0000259" key="9">
    <source>
        <dbReference type="PROSITE" id="PS51507"/>
    </source>
</evidence>
<dbReference type="PRINTS" id="PR00267">
    <property type="entry name" value="INTFRNREGFCT"/>
</dbReference>
<gene>
    <name evidence="10" type="ORF">NEMVEDRAFT_v1g92283</name>
</gene>
<evidence type="ECO:0000256" key="5">
    <source>
        <dbReference type="ARBA" id="ARBA00023125"/>
    </source>
</evidence>
<dbReference type="InterPro" id="IPR001346">
    <property type="entry name" value="Interferon_reg_fact_DNA-bd_dom"/>
</dbReference>
<dbReference type="Pfam" id="PF00605">
    <property type="entry name" value="IRF"/>
    <property type="match status" value="1"/>
</dbReference>
<organism evidence="10 11">
    <name type="scientific">Nematostella vectensis</name>
    <name type="common">Starlet sea anemone</name>
    <dbReference type="NCBI Taxonomy" id="45351"/>
    <lineage>
        <taxon>Eukaryota</taxon>
        <taxon>Metazoa</taxon>
        <taxon>Cnidaria</taxon>
        <taxon>Anthozoa</taxon>
        <taxon>Hexacorallia</taxon>
        <taxon>Actiniaria</taxon>
        <taxon>Edwardsiidae</taxon>
        <taxon>Nematostella</taxon>
    </lineage>
</organism>
<dbReference type="Gene3D" id="1.10.10.10">
    <property type="entry name" value="Winged helix-like DNA-binding domain superfamily/Winged helix DNA-binding domain"/>
    <property type="match status" value="1"/>
</dbReference>
<feature type="domain" description="IRF tryptophan pentad repeat" evidence="9">
    <location>
        <begin position="3"/>
        <end position="108"/>
    </location>
</feature>
<evidence type="ECO:0000256" key="2">
    <source>
        <dbReference type="ARBA" id="ARBA00022499"/>
    </source>
</evidence>
<dbReference type="PANTHER" id="PTHR11949:SF17">
    <property type="entry name" value="IRF TRYPTOPHAN PENTAD REPEAT DOMAIN-CONTAINING PROTEIN"/>
    <property type="match status" value="1"/>
</dbReference>
<evidence type="ECO:0000256" key="7">
    <source>
        <dbReference type="ARBA" id="ARBA00023163"/>
    </source>
</evidence>
<keyword evidence="6" id="KW-0010">Activator</keyword>
<keyword evidence="3" id="KW-0832">Ubl conjugation</keyword>
<dbReference type="FunFam" id="1.10.10.10:FF:000065">
    <property type="entry name" value="Interferon regulatory factor"/>
    <property type="match status" value="1"/>
</dbReference>
<dbReference type="InterPro" id="IPR036390">
    <property type="entry name" value="WH_DNA-bd_sf"/>
</dbReference>
<dbReference type="KEGG" id="nve:5517508"/>
<dbReference type="OMA" id="QTYKEER"/>
<protein>
    <recommendedName>
        <fullName evidence="9">IRF tryptophan pentad repeat domain-containing protein</fullName>
    </recommendedName>
</protein>
<sequence length="108" mass="13051">MKRLPMRKWLMQKLDNAAYPGLNWIDRRRGLFRVGWKHGSRQTYKEERDACVFRAWAEYTGRYRPGDVRNPRRWKTNFRCAMNALPDIEEVPEKSRKQGNGARKVYMM</sequence>
<dbReference type="OrthoDB" id="6538197at2759"/>
<dbReference type="Proteomes" id="UP000001593">
    <property type="component" value="Unassembled WGS sequence"/>
</dbReference>
<evidence type="ECO:0000256" key="1">
    <source>
        <dbReference type="ARBA" id="ARBA00004123"/>
    </source>
</evidence>
<feature type="non-terminal residue" evidence="10">
    <location>
        <position position="108"/>
    </location>
</feature>
<evidence type="ECO:0000313" key="10">
    <source>
        <dbReference type="EMBL" id="EDO45495.1"/>
    </source>
</evidence>
<dbReference type="EMBL" id="DS469535">
    <property type="protein sequence ID" value="EDO45495.1"/>
    <property type="molecule type" value="Genomic_DNA"/>
</dbReference>
<dbReference type="CDD" id="cd00103">
    <property type="entry name" value="IRF"/>
    <property type="match status" value="1"/>
</dbReference>
<evidence type="ECO:0000256" key="3">
    <source>
        <dbReference type="ARBA" id="ARBA00022843"/>
    </source>
</evidence>
<evidence type="ECO:0000313" key="11">
    <source>
        <dbReference type="Proteomes" id="UP000001593"/>
    </source>
</evidence>
<dbReference type="PANTHER" id="PTHR11949">
    <property type="entry name" value="INTERFERON REGULATORY FACTOR"/>
    <property type="match status" value="1"/>
</dbReference>
<dbReference type="PhylomeDB" id="A7RSP7"/>
<dbReference type="PROSITE" id="PS51507">
    <property type="entry name" value="IRF_2"/>
    <property type="match status" value="1"/>
</dbReference>
<evidence type="ECO:0000256" key="4">
    <source>
        <dbReference type="ARBA" id="ARBA00023015"/>
    </source>
</evidence>
<proteinExistence type="predicted"/>
<name>A7RSP7_NEMVE</name>
<comment type="subcellular location">
    <subcellularLocation>
        <location evidence="1">Nucleus</location>
    </subcellularLocation>
</comment>
<evidence type="ECO:0000256" key="8">
    <source>
        <dbReference type="ARBA" id="ARBA00023242"/>
    </source>
</evidence>
<dbReference type="eggNOG" id="ENOG502QVVN">
    <property type="taxonomic scope" value="Eukaryota"/>
</dbReference>
<dbReference type="InterPro" id="IPR036388">
    <property type="entry name" value="WH-like_DNA-bd_sf"/>
</dbReference>
<dbReference type="AlphaFoldDB" id="A7RSP7"/>
<keyword evidence="8" id="KW-0539">Nucleus</keyword>
<dbReference type="InParanoid" id="A7RSP7"/>
<keyword evidence="5" id="KW-0238">DNA-binding</keyword>
<dbReference type="HOGENOM" id="CLU_056386_3_1_1"/>
<keyword evidence="7" id="KW-0804">Transcription</keyword>
<keyword evidence="11" id="KW-1185">Reference proteome</keyword>
<keyword evidence="2" id="KW-1017">Isopeptide bond</keyword>
<dbReference type="STRING" id="45351.A7RSP7"/>
<accession>A7RSP7</accession>
<dbReference type="SUPFAM" id="SSF46785">
    <property type="entry name" value="Winged helix' DNA-binding domain"/>
    <property type="match status" value="1"/>
</dbReference>
<dbReference type="GO" id="GO:0000976">
    <property type="term" value="F:transcription cis-regulatory region binding"/>
    <property type="evidence" value="ECO:0007669"/>
    <property type="project" value="InterPro"/>
</dbReference>